<evidence type="ECO:0000313" key="2">
    <source>
        <dbReference type="EMBL" id="SLM19246.1"/>
    </source>
</evidence>
<evidence type="ECO:0008006" key="3">
    <source>
        <dbReference type="Google" id="ProtNLM"/>
    </source>
</evidence>
<dbReference type="AlphaFoldDB" id="A0A3P3XSG8"/>
<reference evidence="2" key="1">
    <citation type="submission" date="2017-02" db="EMBL/GenBank/DDBJ databases">
        <authorList>
            <person name="Regsiter A."/>
            <person name="William W."/>
        </authorList>
    </citation>
    <scope>NUCLEOTIDE SEQUENCE</scope>
    <source>
        <strain evidence="2">BdmA 4</strain>
    </source>
</reference>
<protein>
    <recommendedName>
        <fullName evidence="3">POTRA domain-containing protein</fullName>
    </recommendedName>
</protein>
<feature type="signal peptide" evidence="1">
    <location>
        <begin position="1"/>
        <end position="21"/>
    </location>
</feature>
<organism evidence="2">
    <name type="scientific">uncultured spirochete</name>
    <dbReference type="NCBI Taxonomy" id="156406"/>
    <lineage>
        <taxon>Bacteria</taxon>
        <taxon>Pseudomonadati</taxon>
        <taxon>Spirochaetota</taxon>
        <taxon>Spirochaetia</taxon>
        <taxon>Spirochaetales</taxon>
        <taxon>environmental samples</taxon>
    </lineage>
</organism>
<keyword evidence="1" id="KW-0732">Signal</keyword>
<gene>
    <name evidence="2" type="ORF">SPIRO4BDMA_50761</name>
</gene>
<accession>A0A3P3XSG8</accession>
<proteinExistence type="predicted"/>
<name>A0A3P3XSG8_9SPIR</name>
<dbReference type="EMBL" id="FWDO01000005">
    <property type="protein sequence ID" value="SLM19246.1"/>
    <property type="molecule type" value="Genomic_DNA"/>
</dbReference>
<evidence type="ECO:0000256" key="1">
    <source>
        <dbReference type="SAM" id="SignalP"/>
    </source>
</evidence>
<sequence>MHKPGFFLVILLIICAPFAFPEGESPSEGESRVVYTVRSVSFKITGSTMERVLRQKANIDLGTEFATLEEFESYLEQRRQVLLNERVLAEVKAEYTLEKGDDGRVFIDITFITKDSWNVVALPYFKYDSNDGLVLSARGRDYNFFGSMQVLILNIDYAIDPIGRHSYGGLASMNLPFQLAGYDAGFSVYEDLAVHADGRPTSSISNLGFSVLLPTRSYPINLSANQGLQFNPDEVDNDSDPYFLVSSLTASSSLPTGFPVGRYGSVSYVPALTASLNWRPGEMVRDDRKGFKLTFSHGLHFSRIDWINNMRRGMAASLTNTDAYNLMTAVPQIDIDANFFYHATSKGLIGFEARFVGFHSFTNTIRTDLGSYMRGIVDARLWGGSAAFLNLQMPLKLFDFPTHVIIGKNWFDFELQTTPFVDLGYCRKNLGDTFLDSAWYTAGLEFSVYPLRMRTFIVRASAALDLDAVIRNKSLTAPSPRDGGSPYEIFFGLGLFF</sequence>
<feature type="chain" id="PRO_5018116493" description="POTRA domain-containing protein" evidence="1">
    <location>
        <begin position="22"/>
        <end position="497"/>
    </location>
</feature>